<gene>
    <name evidence="10" type="ORF">PVVCY_1104150</name>
</gene>
<feature type="domain" description="Exoribonuclease phosphorolytic" evidence="8">
    <location>
        <begin position="32"/>
        <end position="157"/>
    </location>
</feature>
<dbReference type="GO" id="GO:0016075">
    <property type="term" value="P:rRNA catabolic process"/>
    <property type="evidence" value="ECO:0007669"/>
    <property type="project" value="TreeGrafter"/>
</dbReference>
<dbReference type="GO" id="GO:0034476">
    <property type="term" value="P:U5 snRNA 3'-end processing"/>
    <property type="evidence" value="ECO:0007669"/>
    <property type="project" value="TreeGrafter"/>
</dbReference>
<accession>A0A449BW26</accession>
<dbReference type="GO" id="GO:0034473">
    <property type="term" value="P:U1 snRNA 3'-end processing"/>
    <property type="evidence" value="ECO:0007669"/>
    <property type="project" value="TreeGrafter"/>
</dbReference>
<evidence type="ECO:0000313" key="10">
    <source>
        <dbReference type="EMBL" id="VEV57529.1"/>
    </source>
</evidence>
<organism evidence="10 11">
    <name type="scientific">Plasmodium vinckei vinckei</name>
    <dbReference type="NCBI Taxonomy" id="54757"/>
    <lineage>
        <taxon>Eukaryota</taxon>
        <taxon>Sar</taxon>
        <taxon>Alveolata</taxon>
        <taxon>Apicomplexa</taxon>
        <taxon>Aconoidasida</taxon>
        <taxon>Haemosporida</taxon>
        <taxon>Plasmodiidae</taxon>
        <taxon>Plasmodium</taxon>
        <taxon>Plasmodium (Vinckeia)</taxon>
    </lineage>
</organism>
<dbReference type="GO" id="GO:0071038">
    <property type="term" value="P:TRAMP-dependent tRNA surveillance pathway"/>
    <property type="evidence" value="ECO:0007669"/>
    <property type="project" value="TreeGrafter"/>
</dbReference>
<dbReference type="CDD" id="cd11368">
    <property type="entry name" value="RNase_PH_RRP45"/>
    <property type="match status" value="1"/>
</dbReference>
<evidence type="ECO:0000256" key="4">
    <source>
        <dbReference type="ARBA" id="ARBA00022490"/>
    </source>
</evidence>
<dbReference type="InterPro" id="IPR050590">
    <property type="entry name" value="Exosome_comp_Rrp42_subfam"/>
</dbReference>
<dbReference type="GO" id="GO:0035925">
    <property type="term" value="F:mRNA 3'-UTR AU-rich region binding"/>
    <property type="evidence" value="ECO:0007669"/>
    <property type="project" value="TreeGrafter"/>
</dbReference>
<evidence type="ECO:0000256" key="1">
    <source>
        <dbReference type="ARBA" id="ARBA00004123"/>
    </source>
</evidence>
<evidence type="ECO:0000256" key="2">
    <source>
        <dbReference type="ARBA" id="ARBA00004496"/>
    </source>
</evidence>
<evidence type="ECO:0000259" key="9">
    <source>
        <dbReference type="Pfam" id="PF03725"/>
    </source>
</evidence>
<dbReference type="KEGG" id="pvv:PVVCY_1104150"/>
<dbReference type="GO" id="GO:0071028">
    <property type="term" value="P:nuclear mRNA surveillance"/>
    <property type="evidence" value="ECO:0007669"/>
    <property type="project" value="TreeGrafter"/>
</dbReference>
<feature type="coiled-coil region" evidence="7">
    <location>
        <begin position="247"/>
        <end position="281"/>
    </location>
</feature>
<evidence type="ECO:0000256" key="3">
    <source>
        <dbReference type="ARBA" id="ARBA00006678"/>
    </source>
</evidence>
<dbReference type="GO" id="GO:0000467">
    <property type="term" value="P:exonucleolytic trimming to generate mature 3'-end of 5.8S rRNA from tricistronic rRNA transcript (SSU-rRNA, 5.8S rRNA, LSU-rRNA)"/>
    <property type="evidence" value="ECO:0007669"/>
    <property type="project" value="TreeGrafter"/>
</dbReference>
<dbReference type="InterPro" id="IPR015847">
    <property type="entry name" value="ExoRNase_PH_dom2"/>
</dbReference>
<dbReference type="GeneID" id="19960510"/>
<dbReference type="Pfam" id="PF03725">
    <property type="entry name" value="RNase_PH_C"/>
    <property type="match status" value="1"/>
</dbReference>
<dbReference type="RefSeq" id="XP_008624186.1">
    <property type="nucleotide sequence ID" value="XM_008625964.1"/>
</dbReference>
<dbReference type="SUPFAM" id="SSF55666">
    <property type="entry name" value="Ribonuclease PH domain 2-like"/>
    <property type="match status" value="1"/>
</dbReference>
<comment type="similarity">
    <text evidence="3">Belongs to the RNase PH family.</text>
</comment>
<reference evidence="10 11" key="1">
    <citation type="submission" date="2019-01" db="EMBL/GenBank/DDBJ databases">
        <authorList>
            <person name="Ramaprasad A."/>
        </authorList>
    </citation>
    <scope>NUCLEOTIDE SEQUENCE [LARGE SCALE GENOMIC DNA]</scope>
</reference>
<keyword evidence="4" id="KW-0963">Cytoplasm</keyword>
<dbReference type="InterPro" id="IPR001247">
    <property type="entry name" value="ExoRNase_PH_dom1"/>
</dbReference>
<dbReference type="Proteomes" id="UP000290582">
    <property type="component" value="Chromosome PVVCY_11"/>
</dbReference>
<sequence length="516" mass="59625">MKTCKNNTNFFWCNLKNKLRLDGRNFDDSRNISIYFLGEYGNVEVSIGNTKVVCKITSEIVKPYDKKPNEGIIKINLDIESFSTFNDISKITDECLEIKNLIERIFKASNILNFESLCIIPHKKVWCLLINITVIENDGNLYDSCYLSAYSALVHFRNNSVNIDNAGNVIIDEDEVNYSSLSVHNSPILTTFAYFSFDEICLVDPSSYEEEFMSSILSIAINKNGNLISILKPGGLPISYDKILQGIELAKKRVKSILKILEDALKEDNELRNNLKKKNLHIKYSSNPVHIKYDGDDIVEKSLDVTINQTIINNLNIDKIVKKYEQYMLSNPDNFTSDDINSTMEKNNNEETKFMSSNSMHNKQYTIDQELRRLKEENIIKSENYFHRIPNYNTNLNIHTNEDDNNQDINNTKIKRQEFEDNKLNLHTIKMVKSNKIPNNEEIKFSSAISQGMQNKDSHYNLMDNKVLNTNLEDEKKNLKIKEQSKISNYESDESSDIDFSVAINQKLKKQNSKKK</sequence>
<evidence type="ECO:0000313" key="11">
    <source>
        <dbReference type="Proteomes" id="UP000290582"/>
    </source>
</evidence>
<evidence type="ECO:0000256" key="7">
    <source>
        <dbReference type="SAM" id="Coils"/>
    </source>
</evidence>
<dbReference type="GO" id="GO:0034475">
    <property type="term" value="P:U4 snRNA 3'-end processing"/>
    <property type="evidence" value="ECO:0007669"/>
    <property type="project" value="TreeGrafter"/>
</dbReference>
<dbReference type="GO" id="GO:0071035">
    <property type="term" value="P:nuclear polyadenylation-dependent rRNA catabolic process"/>
    <property type="evidence" value="ECO:0007669"/>
    <property type="project" value="TreeGrafter"/>
</dbReference>
<dbReference type="VEuPathDB" id="PlasmoDB:PVVCY_1104150"/>
<dbReference type="PANTHER" id="PTHR11097">
    <property type="entry name" value="EXOSOME COMPLEX EXONUCLEASE RIBOSOMAL RNA PROCESSING PROTEIN"/>
    <property type="match status" value="1"/>
</dbReference>
<dbReference type="InterPro" id="IPR020568">
    <property type="entry name" value="Ribosomal_Su5_D2-typ_SF"/>
</dbReference>
<dbReference type="SUPFAM" id="SSF54211">
    <property type="entry name" value="Ribosomal protein S5 domain 2-like"/>
    <property type="match status" value="1"/>
</dbReference>
<protein>
    <submittedName>
        <fullName evidence="10">Exosome complex component RRP45, putative</fullName>
    </submittedName>
</protein>
<dbReference type="OrthoDB" id="10264038at2759"/>
<dbReference type="AlphaFoldDB" id="A0A449BW26"/>
<dbReference type="EMBL" id="LR215067">
    <property type="protein sequence ID" value="VEV57529.1"/>
    <property type="molecule type" value="Genomic_DNA"/>
</dbReference>
<dbReference type="InterPro" id="IPR027408">
    <property type="entry name" value="PNPase/RNase_PH_dom_sf"/>
</dbReference>
<keyword evidence="5" id="KW-0694">RNA-binding</keyword>
<evidence type="ECO:0000256" key="5">
    <source>
        <dbReference type="ARBA" id="ARBA00022884"/>
    </source>
</evidence>
<evidence type="ECO:0000259" key="8">
    <source>
        <dbReference type="Pfam" id="PF01138"/>
    </source>
</evidence>
<dbReference type="InterPro" id="IPR036345">
    <property type="entry name" value="ExoRNase_PH_dom2_sf"/>
</dbReference>
<feature type="domain" description="Exoribonuclease phosphorolytic" evidence="9">
    <location>
        <begin position="187"/>
        <end position="253"/>
    </location>
</feature>
<dbReference type="GO" id="GO:0000177">
    <property type="term" value="C:cytoplasmic exosome (RNase complex)"/>
    <property type="evidence" value="ECO:0007669"/>
    <property type="project" value="TreeGrafter"/>
</dbReference>
<dbReference type="Gene3D" id="3.30.230.70">
    <property type="entry name" value="GHMP Kinase, N-terminal domain"/>
    <property type="match status" value="1"/>
</dbReference>
<keyword evidence="6" id="KW-0539">Nucleus</keyword>
<dbReference type="GO" id="GO:0000176">
    <property type="term" value="C:nuclear exosome (RNase complex)"/>
    <property type="evidence" value="ECO:0007669"/>
    <property type="project" value="TreeGrafter"/>
</dbReference>
<dbReference type="InterPro" id="IPR033100">
    <property type="entry name" value="Rrp45"/>
</dbReference>
<proteinExistence type="inferred from homology"/>
<dbReference type="Pfam" id="PF01138">
    <property type="entry name" value="RNase_PH"/>
    <property type="match status" value="1"/>
</dbReference>
<comment type="subcellular location">
    <subcellularLocation>
        <location evidence="2">Cytoplasm</location>
    </subcellularLocation>
    <subcellularLocation>
        <location evidence="1">Nucleus</location>
    </subcellularLocation>
</comment>
<dbReference type="PANTHER" id="PTHR11097:SF14">
    <property type="entry name" value="EXOSOME COMPLEX COMPONENT RRP45"/>
    <property type="match status" value="1"/>
</dbReference>
<keyword evidence="7" id="KW-0175">Coiled coil</keyword>
<name>A0A449BW26_PLAVN</name>
<evidence type="ECO:0000256" key="6">
    <source>
        <dbReference type="ARBA" id="ARBA00023242"/>
    </source>
</evidence>